<dbReference type="Proteomes" id="UP000241229">
    <property type="component" value="Unassembled WGS sequence"/>
</dbReference>
<dbReference type="Gene3D" id="2.70.98.10">
    <property type="match status" value="1"/>
</dbReference>
<dbReference type="CDD" id="cd09019">
    <property type="entry name" value="galactose_mutarotase_like"/>
    <property type="match status" value="1"/>
</dbReference>
<proteinExistence type="inferred from homology"/>
<evidence type="ECO:0000256" key="7">
    <source>
        <dbReference type="PIRSR" id="PIRSR005096-2"/>
    </source>
</evidence>
<accession>A0A2P7SHD8</accession>
<dbReference type="GO" id="GO:0030246">
    <property type="term" value="F:carbohydrate binding"/>
    <property type="evidence" value="ECO:0007669"/>
    <property type="project" value="InterPro"/>
</dbReference>
<comment type="catalytic activity">
    <reaction evidence="5">
        <text>alpha-D-glucose = beta-D-glucose</text>
        <dbReference type="Rhea" id="RHEA:10264"/>
        <dbReference type="ChEBI" id="CHEBI:15903"/>
        <dbReference type="ChEBI" id="CHEBI:17925"/>
        <dbReference type="EC" id="5.1.3.3"/>
    </reaction>
</comment>
<reference evidence="9 10" key="1">
    <citation type="submission" date="2018-03" db="EMBL/GenBank/DDBJ databases">
        <title>The draft genome of Mesorhizobium sp. 6GN-30.</title>
        <authorList>
            <person name="Liu L."/>
            <person name="Li L."/>
            <person name="Wang T."/>
            <person name="Zhang X."/>
            <person name="Liang L."/>
        </authorList>
    </citation>
    <scope>NUCLEOTIDE SEQUENCE [LARGE SCALE GENOMIC DNA]</scope>
    <source>
        <strain evidence="9 10">6GN30</strain>
    </source>
</reference>
<name>A0A2P7SHD8_9HYPH</name>
<evidence type="ECO:0000256" key="6">
    <source>
        <dbReference type="PIRSR" id="PIRSR005096-1"/>
    </source>
</evidence>
<keyword evidence="10" id="KW-1185">Reference proteome</keyword>
<dbReference type="NCBIfam" id="NF008277">
    <property type="entry name" value="PRK11055.1"/>
    <property type="match status" value="1"/>
</dbReference>
<dbReference type="UniPathway" id="UPA00242"/>
<dbReference type="GO" id="GO:0033499">
    <property type="term" value="P:galactose catabolic process via UDP-galactose, Leloir pathway"/>
    <property type="evidence" value="ECO:0007669"/>
    <property type="project" value="TreeGrafter"/>
</dbReference>
<dbReference type="GO" id="GO:0004034">
    <property type="term" value="F:aldose 1-epimerase activity"/>
    <property type="evidence" value="ECO:0007669"/>
    <property type="project" value="UniProtKB-EC"/>
</dbReference>
<dbReference type="PANTHER" id="PTHR10091:SF49">
    <property type="entry name" value="ALDOSE 1-EPIMERASE"/>
    <property type="match status" value="1"/>
</dbReference>
<sequence length="339" mass="37199">MGADTIFGHAPDGEPVRRVTISAGGLTANILSWGAVIQDLRLEGHEAPLTLGFERFDDYLEHPNYFGAVVGRHANRIRDGRFTVAGDEYRIEPERPQAHGLHGGSGGYGRRNWAVAGFGADFVSLSLTDPDGIMGFPGSLDVQCVYRLREPGIFSVELTATTDQPTLCNLAQHAYFNLDDGGATDTLSHELTIAADAYLPVDAELIPTGEVLPVAGTVYDFRRPRKIRPAEVEASVRYDNNFCLAAARGALRRAAWARGARSGVEMEVWTTEPGIQFYGGQYVGNQPAGLGGRDYGPFSGFCLEAQTWPDSPNRPYFPQALLRPDEIYRQITEFRFRRG</sequence>
<comment type="pathway">
    <text evidence="1 5">Carbohydrate metabolism; hexose metabolism.</text>
</comment>
<feature type="binding site" evidence="7">
    <location>
        <position position="239"/>
    </location>
    <ligand>
        <name>beta-D-galactose</name>
        <dbReference type="ChEBI" id="CHEBI:27667"/>
    </ligand>
</feature>
<feature type="binding site" evidence="8">
    <location>
        <begin position="75"/>
        <end position="76"/>
    </location>
    <ligand>
        <name>beta-D-galactose</name>
        <dbReference type="ChEBI" id="CHEBI:27667"/>
    </ligand>
</feature>
<evidence type="ECO:0000256" key="3">
    <source>
        <dbReference type="ARBA" id="ARBA00023235"/>
    </source>
</evidence>
<feature type="binding site" evidence="8">
    <location>
        <begin position="173"/>
        <end position="175"/>
    </location>
    <ligand>
        <name>beta-D-galactose</name>
        <dbReference type="ChEBI" id="CHEBI:27667"/>
    </ligand>
</feature>
<evidence type="ECO:0000256" key="5">
    <source>
        <dbReference type="PIRNR" id="PIRNR005096"/>
    </source>
</evidence>
<dbReference type="InterPro" id="IPR015443">
    <property type="entry name" value="Aldose_1-epimerase"/>
</dbReference>
<evidence type="ECO:0000256" key="1">
    <source>
        <dbReference type="ARBA" id="ARBA00005028"/>
    </source>
</evidence>
<comment type="similarity">
    <text evidence="2 5">Belongs to the aldose epimerase family.</text>
</comment>
<feature type="active site" description="Proton donor" evidence="6">
    <location>
        <position position="173"/>
    </location>
</feature>
<feature type="active site" description="Proton acceptor" evidence="6">
    <location>
        <position position="304"/>
    </location>
</feature>
<dbReference type="InterPro" id="IPR014718">
    <property type="entry name" value="GH-type_carb-bd"/>
</dbReference>
<protein>
    <recommendedName>
        <fullName evidence="5">Aldose 1-epimerase</fullName>
        <ecNumber evidence="5">5.1.3.3</ecNumber>
    </recommendedName>
</protein>
<dbReference type="GO" id="GO:0006006">
    <property type="term" value="P:glucose metabolic process"/>
    <property type="evidence" value="ECO:0007669"/>
    <property type="project" value="TreeGrafter"/>
</dbReference>
<dbReference type="AlphaFoldDB" id="A0A2P7SHD8"/>
<evidence type="ECO:0000313" key="10">
    <source>
        <dbReference type="Proteomes" id="UP000241229"/>
    </source>
</evidence>
<dbReference type="InterPro" id="IPR011013">
    <property type="entry name" value="Gal_mutarotase_sf_dom"/>
</dbReference>
<dbReference type="InterPro" id="IPR047215">
    <property type="entry name" value="Galactose_mutarotase-like"/>
</dbReference>
<evidence type="ECO:0000256" key="2">
    <source>
        <dbReference type="ARBA" id="ARBA00006206"/>
    </source>
</evidence>
<evidence type="ECO:0000256" key="8">
    <source>
        <dbReference type="PIRSR" id="PIRSR005096-3"/>
    </source>
</evidence>
<dbReference type="EMBL" id="PXYK01000007">
    <property type="protein sequence ID" value="PSJ61909.1"/>
    <property type="molecule type" value="Genomic_DNA"/>
</dbReference>
<dbReference type="PIRSF" id="PIRSF005096">
    <property type="entry name" value="GALM"/>
    <property type="match status" value="1"/>
</dbReference>
<evidence type="ECO:0000313" key="9">
    <source>
        <dbReference type="EMBL" id="PSJ61909.1"/>
    </source>
</evidence>
<dbReference type="PANTHER" id="PTHR10091">
    <property type="entry name" value="ALDOSE-1-EPIMERASE"/>
    <property type="match status" value="1"/>
</dbReference>
<dbReference type="EC" id="5.1.3.3" evidence="5"/>
<organism evidence="9 10">
    <name type="scientific">Kumtagia ephedrae</name>
    <dbReference type="NCBI Taxonomy" id="2116701"/>
    <lineage>
        <taxon>Bacteria</taxon>
        <taxon>Pseudomonadati</taxon>
        <taxon>Pseudomonadota</taxon>
        <taxon>Alphaproteobacteria</taxon>
        <taxon>Hyphomicrobiales</taxon>
        <taxon>Phyllobacteriaceae</taxon>
        <taxon>Kumtagia</taxon>
    </lineage>
</organism>
<dbReference type="SUPFAM" id="SSF74650">
    <property type="entry name" value="Galactose mutarotase-like"/>
    <property type="match status" value="1"/>
</dbReference>
<dbReference type="OrthoDB" id="9779408at2"/>
<evidence type="ECO:0000256" key="4">
    <source>
        <dbReference type="ARBA" id="ARBA00023277"/>
    </source>
</evidence>
<gene>
    <name evidence="9" type="ORF">C7I84_09245</name>
</gene>
<keyword evidence="3 5" id="KW-0413">Isomerase</keyword>
<comment type="caution">
    <text evidence="9">The sequence shown here is derived from an EMBL/GenBank/DDBJ whole genome shotgun (WGS) entry which is preliminary data.</text>
</comment>
<dbReference type="Pfam" id="PF01263">
    <property type="entry name" value="Aldose_epim"/>
    <property type="match status" value="1"/>
</dbReference>
<keyword evidence="4 5" id="KW-0119">Carbohydrate metabolism</keyword>
<dbReference type="InterPro" id="IPR008183">
    <property type="entry name" value="Aldose_1/G6P_1-epimerase"/>
</dbReference>